<dbReference type="EMBL" id="SGKU01000170">
    <property type="protein sequence ID" value="NFA44637.1"/>
    <property type="molecule type" value="Genomic_DNA"/>
</dbReference>
<evidence type="ECO:0000313" key="1">
    <source>
        <dbReference type="EMBL" id="NFA44637.1"/>
    </source>
</evidence>
<feature type="non-terminal residue" evidence="1">
    <location>
        <position position="1"/>
    </location>
</feature>
<sequence length="80" mass="9137">NILDRDDATQLDINNALSNLQTSINNLKDKPQNIVKVDKSNLTSIYNLNKDKVKGTFTDETWNTFLQSLNKAKNILDRDD</sequence>
<comment type="caution">
    <text evidence="1">The sequence shown here is derived from an EMBL/GenBank/DDBJ whole genome shotgun (WGS) entry which is preliminary data.</text>
</comment>
<reference evidence="1 2" key="1">
    <citation type="submission" date="2019-02" db="EMBL/GenBank/DDBJ databases">
        <title>Genome sequencing of Clostridium botulinum clinical isolates.</title>
        <authorList>
            <person name="Brunt J."/>
            <person name="Van Vliet A.H.M."/>
            <person name="Stringer S.C."/>
            <person name="Grant K.A."/>
            <person name="Carter A.C."/>
            <person name="Peck M.W."/>
        </authorList>
    </citation>
    <scope>NUCLEOTIDE SEQUENCE [LARGE SCALE GENOMIC DNA]</scope>
    <source>
        <strain evidence="1 2">H113700579</strain>
    </source>
</reference>
<dbReference type="Proteomes" id="UP000472355">
    <property type="component" value="Unassembled WGS sequence"/>
</dbReference>
<gene>
    <name evidence="1" type="ORF">EXM65_19385</name>
</gene>
<protein>
    <submittedName>
        <fullName evidence="1">Uncharacterized protein</fullName>
    </submittedName>
</protein>
<proteinExistence type="predicted"/>
<name>A0A6M0SUP1_CLOBO</name>
<feature type="non-terminal residue" evidence="1">
    <location>
        <position position="80"/>
    </location>
</feature>
<evidence type="ECO:0000313" key="2">
    <source>
        <dbReference type="Proteomes" id="UP000472355"/>
    </source>
</evidence>
<dbReference type="AlphaFoldDB" id="A0A6M0SUP1"/>
<dbReference type="Gene3D" id="1.20.1270.70">
    <property type="entry name" value="Designed single chain three-helix bundle"/>
    <property type="match status" value="1"/>
</dbReference>
<organism evidence="1 2">
    <name type="scientific">Clostridium botulinum</name>
    <dbReference type="NCBI Taxonomy" id="1491"/>
    <lineage>
        <taxon>Bacteria</taxon>
        <taxon>Bacillati</taxon>
        <taxon>Bacillota</taxon>
        <taxon>Clostridia</taxon>
        <taxon>Eubacteriales</taxon>
        <taxon>Clostridiaceae</taxon>
        <taxon>Clostridium</taxon>
    </lineage>
</organism>
<accession>A0A6M0SUP1</accession>